<dbReference type="AlphaFoldDB" id="B0TUX6"/>
<comment type="similarity">
    <text evidence="4">Belongs to the LptA family.</text>
</comment>
<dbReference type="InterPro" id="IPR014340">
    <property type="entry name" value="LptA"/>
</dbReference>
<dbReference type="eggNOG" id="COG1934">
    <property type="taxonomic scope" value="Bacteria"/>
</dbReference>
<gene>
    <name evidence="4" type="primary">lptA</name>
    <name evidence="7" type="ordered locus">Shal_3703</name>
</gene>
<dbReference type="STRING" id="458817.Shal_3703"/>
<dbReference type="InterPro" id="IPR052037">
    <property type="entry name" value="LPS_export_LptA"/>
</dbReference>
<dbReference type="PANTHER" id="PTHR36504:SF1">
    <property type="entry name" value="LIPOPOLYSACCHARIDE EXPORT SYSTEM PROTEIN LPTA"/>
    <property type="match status" value="1"/>
</dbReference>
<name>B0TUX6_SHEHH</name>
<dbReference type="HOGENOM" id="CLU_095993_2_1_6"/>
<feature type="domain" description="Organic solvent tolerance-like N-terminal" evidence="6">
    <location>
        <begin position="31"/>
        <end position="141"/>
    </location>
</feature>
<dbReference type="NCBIfam" id="TIGR03002">
    <property type="entry name" value="outer_YhbN_LptA"/>
    <property type="match status" value="1"/>
</dbReference>
<feature type="chain" id="PRO_5009007362" description="Lipopolysaccharide export system protein LptA" evidence="4">
    <location>
        <begin position="22"/>
        <end position="185"/>
    </location>
</feature>
<dbReference type="EMBL" id="CP000931">
    <property type="protein sequence ID" value="ABZ78243.1"/>
    <property type="molecule type" value="Genomic_DNA"/>
</dbReference>
<comment type="function">
    <text evidence="4">Involved in the assembly of lipopolysaccharide (LPS). Required for the translocation of LPS from the inner membrane to the outer membrane. May form a bridge between the inner membrane and the outer membrane, via interactions with LptC and LptD, thereby facilitating LPS transfer across the periplasm.</text>
</comment>
<feature type="compositionally biased region" description="Low complexity" evidence="5">
    <location>
        <begin position="174"/>
        <end position="185"/>
    </location>
</feature>
<keyword evidence="2 4" id="KW-0732">Signal</keyword>
<evidence type="ECO:0000313" key="8">
    <source>
        <dbReference type="Proteomes" id="UP000001317"/>
    </source>
</evidence>
<proteinExistence type="inferred from homology"/>
<dbReference type="RefSeq" id="WP_012278761.1">
    <property type="nucleotide sequence ID" value="NC_010334.1"/>
</dbReference>
<dbReference type="GO" id="GO:0001530">
    <property type="term" value="F:lipopolysaccharide binding"/>
    <property type="evidence" value="ECO:0007669"/>
    <property type="project" value="InterPro"/>
</dbReference>
<dbReference type="GO" id="GO:0017089">
    <property type="term" value="F:glycolipid transfer activity"/>
    <property type="evidence" value="ECO:0007669"/>
    <property type="project" value="TreeGrafter"/>
</dbReference>
<dbReference type="GO" id="GO:0009279">
    <property type="term" value="C:cell outer membrane"/>
    <property type="evidence" value="ECO:0007669"/>
    <property type="project" value="TreeGrafter"/>
</dbReference>
<sequence length="185" mass="20358" precursor="true">MKYNLSILAGLFCLLSFSSVAKVDDLLQEVKIAAASQEADIKNNQVIFFGPVEVTQGSIKMNADKLRVFSKEDKSGKTLVATGNPATYTQIMDDGRPATASAKEIRYELATRTLTLVGDATLAQDGSQVTGNRIKYNISLQQLIAESSGKGDDRVITIIQPETYQEEKPETPVQQQEQQEQQEQQ</sequence>
<evidence type="ECO:0000256" key="1">
    <source>
        <dbReference type="ARBA" id="ARBA00022448"/>
    </source>
</evidence>
<evidence type="ECO:0000256" key="4">
    <source>
        <dbReference type="HAMAP-Rule" id="MF_01914"/>
    </source>
</evidence>
<dbReference type="OrthoDB" id="9795964at2"/>
<dbReference type="GO" id="GO:0015920">
    <property type="term" value="P:lipopolysaccharide transport"/>
    <property type="evidence" value="ECO:0007669"/>
    <property type="project" value="UniProtKB-UniRule"/>
</dbReference>
<feature type="region of interest" description="Disordered" evidence="5">
    <location>
        <begin position="161"/>
        <end position="185"/>
    </location>
</feature>
<keyword evidence="3 4" id="KW-0574">Periplasm</keyword>
<dbReference type="GO" id="GO:0043165">
    <property type="term" value="P:Gram-negative-bacterium-type cell outer membrane assembly"/>
    <property type="evidence" value="ECO:0007669"/>
    <property type="project" value="UniProtKB-UniRule"/>
</dbReference>
<dbReference type="HAMAP" id="MF_01914">
    <property type="entry name" value="LPS_assembly_LptA"/>
    <property type="match status" value="1"/>
</dbReference>
<reference evidence="7" key="1">
    <citation type="submission" date="2008-01" db="EMBL/GenBank/DDBJ databases">
        <title>Complete sequence of Shewanella halifaxensis HAW-EB4.</title>
        <authorList>
            <consortium name="US DOE Joint Genome Institute"/>
            <person name="Copeland A."/>
            <person name="Lucas S."/>
            <person name="Lapidus A."/>
            <person name="Glavina del Rio T."/>
            <person name="Dalin E."/>
            <person name="Tice H."/>
            <person name="Bruce D."/>
            <person name="Goodwin L."/>
            <person name="Pitluck S."/>
            <person name="Sims D."/>
            <person name="Brettin T."/>
            <person name="Detter J.C."/>
            <person name="Han C."/>
            <person name="Kuske C.R."/>
            <person name="Schmutz J."/>
            <person name="Larimer F."/>
            <person name="Land M."/>
            <person name="Hauser L."/>
            <person name="Kyrpides N."/>
            <person name="Kim E."/>
            <person name="Zhao J.-S."/>
            <person name="Richardson P."/>
        </authorList>
    </citation>
    <scope>NUCLEOTIDE SEQUENCE [LARGE SCALE GENOMIC DNA]</scope>
    <source>
        <strain evidence="7">HAW-EB4</strain>
    </source>
</reference>
<dbReference type="Pfam" id="PF03968">
    <property type="entry name" value="LptD_N"/>
    <property type="match status" value="1"/>
</dbReference>
<feature type="signal peptide" evidence="4">
    <location>
        <begin position="1"/>
        <end position="21"/>
    </location>
</feature>
<dbReference type="InterPro" id="IPR005653">
    <property type="entry name" value="OstA-like_N"/>
</dbReference>
<protein>
    <recommendedName>
        <fullName evidence="4">Lipopolysaccharide export system protein LptA</fullName>
    </recommendedName>
</protein>
<dbReference type="Gene3D" id="2.60.450.10">
    <property type="entry name" value="Lipopolysaccharide (LPS) transport protein A like domain"/>
    <property type="match status" value="1"/>
</dbReference>
<comment type="subcellular location">
    <subcellularLocation>
        <location evidence="4">Periplasm</location>
    </subcellularLocation>
</comment>
<keyword evidence="8" id="KW-1185">Reference proteome</keyword>
<organism evidence="7 8">
    <name type="scientific">Shewanella halifaxensis (strain HAW-EB4)</name>
    <dbReference type="NCBI Taxonomy" id="458817"/>
    <lineage>
        <taxon>Bacteria</taxon>
        <taxon>Pseudomonadati</taxon>
        <taxon>Pseudomonadota</taxon>
        <taxon>Gammaproteobacteria</taxon>
        <taxon>Alteromonadales</taxon>
        <taxon>Shewanellaceae</taxon>
        <taxon>Shewanella</taxon>
    </lineage>
</organism>
<evidence type="ECO:0000256" key="5">
    <source>
        <dbReference type="SAM" id="MobiDB-lite"/>
    </source>
</evidence>
<dbReference type="Proteomes" id="UP000001317">
    <property type="component" value="Chromosome"/>
</dbReference>
<keyword evidence="1 4" id="KW-0813">Transport</keyword>
<comment type="subunit">
    <text evidence="4">Component of the lipopolysaccharide transport and assembly complex.</text>
</comment>
<dbReference type="KEGG" id="shl:Shal_3703"/>
<accession>B0TUX6</accession>
<evidence type="ECO:0000256" key="2">
    <source>
        <dbReference type="ARBA" id="ARBA00022729"/>
    </source>
</evidence>
<evidence type="ECO:0000313" key="7">
    <source>
        <dbReference type="EMBL" id="ABZ78243.1"/>
    </source>
</evidence>
<dbReference type="PANTHER" id="PTHR36504">
    <property type="entry name" value="LIPOPOLYSACCHARIDE EXPORT SYSTEM PROTEIN LPTA"/>
    <property type="match status" value="1"/>
</dbReference>
<evidence type="ECO:0000259" key="6">
    <source>
        <dbReference type="Pfam" id="PF03968"/>
    </source>
</evidence>
<dbReference type="GO" id="GO:0030288">
    <property type="term" value="C:outer membrane-bounded periplasmic space"/>
    <property type="evidence" value="ECO:0007669"/>
    <property type="project" value="TreeGrafter"/>
</dbReference>
<evidence type="ECO:0000256" key="3">
    <source>
        <dbReference type="ARBA" id="ARBA00022764"/>
    </source>
</evidence>